<protein>
    <submittedName>
        <fullName evidence="2">Uncharacterized protein</fullName>
    </submittedName>
</protein>
<dbReference type="EMBL" id="MN739697">
    <property type="protein sequence ID" value="QHT21856.1"/>
    <property type="molecule type" value="Genomic_DNA"/>
</dbReference>
<feature type="region of interest" description="Disordered" evidence="1">
    <location>
        <begin position="20"/>
        <end position="39"/>
    </location>
</feature>
<evidence type="ECO:0000313" key="2">
    <source>
        <dbReference type="EMBL" id="QHT21856.1"/>
    </source>
</evidence>
<evidence type="ECO:0000256" key="1">
    <source>
        <dbReference type="SAM" id="MobiDB-lite"/>
    </source>
</evidence>
<name>A0A6C0DY62_9ZZZZ</name>
<reference evidence="2" key="1">
    <citation type="journal article" date="2020" name="Nature">
        <title>Giant virus diversity and host interactions through global metagenomics.</title>
        <authorList>
            <person name="Schulz F."/>
            <person name="Roux S."/>
            <person name="Paez-Espino D."/>
            <person name="Jungbluth S."/>
            <person name="Walsh D.A."/>
            <person name="Denef V.J."/>
            <person name="McMahon K.D."/>
            <person name="Konstantinidis K.T."/>
            <person name="Eloe-Fadrosh E.A."/>
            <person name="Kyrpides N.C."/>
            <person name="Woyke T."/>
        </authorList>
    </citation>
    <scope>NUCLEOTIDE SEQUENCE</scope>
    <source>
        <strain evidence="2">GVMAG-M-3300023179-103</strain>
    </source>
</reference>
<dbReference type="AlphaFoldDB" id="A0A6C0DY62"/>
<sequence length="179" mass="20819">MYYYNDKKTPQPVRTEIIQASHQSQQEHPHMSNGLMPPPPGDPLRKFDYDAVDNDFTPPYRRSLYDESSYNLVPGLFPTYTRGPPGRFRKIGTLIAQGVGTNDTYKFLYLYGREKYPGRELQYYAAHPHRDNRIKFDLPTRGKEIFDGDIIVIDGLEGYTFTFKEDIDLSPQYDPYFAS</sequence>
<proteinExistence type="predicted"/>
<organism evidence="2">
    <name type="scientific">viral metagenome</name>
    <dbReference type="NCBI Taxonomy" id="1070528"/>
    <lineage>
        <taxon>unclassified sequences</taxon>
        <taxon>metagenomes</taxon>
        <taxon>organismal metagenomes</taxon>
    </lineage>
</organism>
<accession>A0A6C0DY62</accession>